<dbReference type="CDD" id="cd01948">
    <property type="entry name" value="EAL"/>
    <property type="match status" value="1"/>
</dbReference>
<dbReference type="SMART" id="SM00052">
    <property type="entry name" value="EAL"/>
    <property type="match status" value="1"/>
</dbReference>
<dbReference type="SUPFAM" id="SSF52172">
    <property type="entry name" value="CheY-like"/>
    <property type="match status" value="1"/>
</dbReference>
<dbReference type="InterPro" id="IPR050706">
    <property type="entry name" value="Cyclic-di-GMP_PDE-like"/>
</dbReference>
<dbReference type="GO" id="GO:0071111">
    <property type="term" value="F:cyclic-guanylate-specific phosphodiesterase activity"/>
    <property type="evidence" value="ECO:0007669"/>
    <property type="project" value="InterPro"/>
</dbReference>
<dbReference type="InterPro" id="IPR035919">
    <property type="entry name" value="EAL_sf"/>
</dbReference>
<dbReference type="PANTHER" id="PTHR33121:SF70">
    <property type="entry name" value="SIGNALING PROTEIN YKOW"/>
    <property type="match status" value="1"/>
</dbReference>
<evidence type="ECO:0000259" key="1">
    <source>
        <dbReference type="PROSITE" id="PS50883"/>
    </source>
</evidence>
<dbReference type="InterPro" id="IPR011006">
    <property type="entry name" value="CheY-like_superfamily"/>
</dbReference>
<dbReference type="PROSITE" id="PS50883">
    <property type="entry name" value="EAL"/>
    <property type="match status" value="1"/>
</dbReference>
<dbReference type="InterPro" id="IPR001633">
    <property type="entry name" value="EAL_dom"/>
</dbReference>
<feature type="domain" description="EAL" evidence="1">
    <location>
        <begin position="242"/>
        <end position="495"/>
    </location>
</feature>
<organism evidence="2">
    <name type="scientific">uncultured Sphingomonadaceae bacterium</name>
    <dbReference type="NCBI Taxonomy" id="169976"/>
    <lineage>
        <taxon>Bacteria</taxon>
        <taxon>Pseudomonadati</taxon>
        <taxon>Pseudomonadota</taxon>
        <taxon>Alphaproteobacteria</taxon>
        <taxon>Sphingomonadales</taxon>
        <taxon>Sphingomonadaceae</taxon>
        <taxon>environmental samples</taxon>
    </lineage>
</organism>
<dbReference type="PANTHER" id="PTHR33121">
    <property type="entry name" value="CYCLIC DI-GMP PHOSPHODIESTERASE PDEF"/>
    <property type="match status" value="1"/>
</dbReference>
<dbReference type="AlphaFoldDB" id="A0A6J4TGY5"/>
<proteinExistence type="predicted"/>
<protein>
    <submittedName>
        <fullName evidence="2">Diguanylate cyclase/phosphodiesterase (GGDEF &amp; EAL domains) with PAS/PAC sensor(S)</fullName>
    </submittedName>
</protein>
<accession>A0A6J4TGY5</accession>
<name>A0A6J4TGY5_9SPHN</name>
<gene>
    <name evidence="2" type="ORF">AVDCRST_MAG91-2276</name>
</gene>
<dbReference type="EMBL" id="CADCVX010000415">
    <property type="protein sequence ID" value="CAA9522321.1"/>
    <property type="molecule type" value="Genomic_DNA"/>
</dbReference>
<dbReference type="Pfam" id="PF00563">
    <property type="entry name" value="EAL"/>
    <property type="match status" value="1"/>
</dbReference>
<dbReference type="SUPFAM" id="SSF141868">
    <property type="entry name" value="EAL domain-like"/>
    <property type="match status" value="1"/>
</dbReference>
<evidence type="ECO:0000313" key="2">
    <source>
        <dbReference type="EMBL" id="CAA9522321.1"/>
    </source>
</evidence>
<reference evidence="2" key="1">
    <citation type="submission" date="2020-02" db="EMBL/GenBank/DDBJ databases">
        <authorList>
            <person name="Meier V. D."/>
        </authorList>
    </citation>
    <scope>NUCLEOTIDE SEQUENCE</scope>
    <source>
        <strain evidence="2">AVDCRST_MAG91</strain>
    </source>
</reference>
<sequence length="499" mass="53653">MRSSGDDPTVFILSFRNRDTLRDAAARGGWRSIAARRGESADQRFLASGARVAVVDTRDERLAGMEALRALGPAIERAGAALLALIDPGDMEAAREAYSAGATHFWPGALDAESFDLLLRLSLRHSERARGPVAFRTATEAAASSWRWERGSTSVDLSPSLARQAGFGNEGGRRVSLMELFRKLDSDGRHAARNAIERLRETGQATAFAHTARGSADRLAHHVGLADDAVVGQVETLGGPAQRSLDADLPHAIERGEIGIVFQPQVSIASGRVVGVEALARWRHAKLGEIDAATLFAVAERSGLLLDLSRHVQRSALEAVAGWPAALAHLRVAINVTSVDIAQPDFADRFIAELDRVGIERRRITVEITEGGLIEDLASAARLLADLRAHGLRVAIDDFGTGYSSLAYLKALPLDFLKIDKQMAQDIEGSPRDRVVVRGVIDMARALGLAVVAEGVETERQLTLLAEEGCNYYQGYLYAPALTSEALAGLIEGRPLQTA</sequence>
<dbReference type="Gene3D" id="3.20.20.450">
    <property type="entry name" value="EAL domain"/>
    <property type="match status" value="1"/>
</dbReference>